<proteinExistence type="predicted"/>
<name>A0A3S3PFW5_9ACAR</name>
<keyword evidence="6" id="KW-1185">Reference proteome</keyword>
<feature type="region of interest" description="Disordered" evidence="1">
    <location>
        <begin position="229"/>
        <end position="291"/>
    </location>
</feature>
<evidence type="ECO:0000259" key="2">
    <source>
        <dbReference type="Pfam" id="PF13251"/>
    </source>
</evidence>
<dbReference type="SUPFAM" id="SSF48371">
    <property type="entry name" value="ARM repeat"/>
    <property type="match status" value="1"/>
</dbReference>
<evidence type="ECO:0000313" key="4">
    <source>
        <dbReference type="EMBL" id="RWS14391.1"/>
    </source>
</evidence>
<dbReference type="EMBL" id="NCKU01000736">
    <property type="protein sequence ID" value="RWS14391.1"/>
    <property type="molecule type" value="Genomic_DNA"/>
</dbReference>
<evidence type="ECO:0000256" key="1">
    <source>
        <dbReference type="SAM" id="MobiDB-lite"/>
    </source>
</evidence>
<dbReference type="OrthoDB" id="6515239at2759"/>
<organism evidence="3 6">
    <name type="scientific">Dinothrombium tinctorium</name>
    <dbReference type="NCBI Taxonomy" id="1965070"/>
    <lineage>
        <taxon>Eukaryota</taxon>
        <taxon>Metazoa</taxon>
        <taxon>Ecdysozoa</taxon>
        <taxon>Arthropoda</taxon>
        <taxon>Chelicerata</taxon>
        <taxon>Arachnida</taxon>
        <taxon>Acari</taxon>
        <taxon>Acariformes</taxon>
        <taxon>Trombidiformes</taxon>
        <taxon>Prostigmata</taxon>
        <taxon>Anystina</taxon>
        <taxon>Parasitengona</taxon>
        <taxon>Trombidioidea</taxon>
        <taxon>Trombidiidae</taxon>
        <taxon>Dinothrombium</taxon>
    </lineage>
</organism>
<dbReference type="PANTHER" id="PTHR13366:SF0">
    <property type="entry name" value="HEAT REPEAT-CONTAINING PROTEIN 6"/>
    <property type="match status" value="1"/>
</dbReference>
<evidence type="ECO:0000313" key="3">
    <source>
        <dbReference type="EMBL" id="RWS14384.1"/>
    </source>
</evidence>
<feature type="compositionally biased region" description="Polar residues" evidence="1">
    <location>
        <begin position="269"/>
        <end position="291"/>
    </location>
</feature>
<feature type="compositionally biased region" description="Basic residues" evidence="1">
    <location>
        <begin position="241"/>
        <end position="253"/>
    </location>
</feature>
<evidence type="ECO:0000313" key="5">
    <source>
        <dbReference type="EMBL" id="RWS15262.1"/>
    </source>
</evidence>
<feature type="compositionally biased region" description="Acidic residues" evidence="1">
    <location>
        <begin position="258"/>
        <end position="267"/>
    </location>
</feature>
<comment type="caution">
    <text evidence="3">The sequence shown here is derived from an EMBL/GenBank/DDBJ whole genome shotgun (WGS) entry which is preliminary data.</text>
</comment>
<accession>A0A3S3PFW5</accession>
<gene>
    <name evidence="5" type="ORF">B4U79_17235</name>
    <name evidence="4" type="ORF">B4U79_17296</name>
    <name evidence="3" type="ORF">B4U79_17297</name>
</gene>
<protein>
    <recommendedName>
        <fullName evidence="2">DUF4042 domain-containing protein</fullName>
    </recommendedName>
</protein>
<dbReference type="Pfam" id="PF13251">
    <property type="entry name" value="DUF4042"/>
    <property type="match status" value="1"/>
</dbReference>
<dbReference type="EMBL" id="NCKU01000739">
    <property type="protein sequence ID" value="RWS14384.1"/>
    <property type="molecule type" value="Genomic_DNA"/>
</dbReference>
<sequence>MSVSNSVDSSPHKSRREQQFCAHIDSIKKQLQSGQLNEAKCIAAFDPILDTFRKSDSELLLCEICDLFLFVFSHENRSHFFDTRDLLQLLVTKLIVRQTSLKSQLKLLKCIKAILKVKESDFANINSNLVLSLVNKVNEQQSARIVEKIDSDNEDIMTEISWSRVVLNTVRILKHIISGRKLENIEKLLNNILGFLKFYIFYGLPGYIVNKAHIGPLYASHLNQYIPDEMANSSPNEKKQKSQKRRKQRKKKFGKNDDADDREDEIDVLSSNEFNKGTTTPSDSEQSASEYVNQSPINLRPILKQSNAKIRINSYECLCCIVQQAEKKFIFGYWSSFIPDNSGVGTTEFSVLTSILKDPTLKARRIALCFLREMLISGKHFVLTLAEEKRNHSKHPFTTLSQTLASMITEIHRCFYLLLFAETNTDVLLQALKCMSTLISVTPYNRFDSGLLTTLLNKSICLLNCERQVQNSCLALFITAFSLRPLPNEFVNWSNSEGNQHIENLLNFCFEKTSSMESIVLCNESLTFLSTFLASNISHKSLSLTKVMNLAINISSHELALINPVIQSNFFKNPRLGFKVHPNAL</sequence>
<dbReference type="Proteomes" id="UP000285301">
    <property type="component" value="Unassembled WGS sequence"/>
</dbReference>
<reference evidence="3 6" key="1">
    <citation type="journal article" date="2018" name="Gigascience">
        <title>Genomes of trombidid mites reveal novel predicted allergens and laterally-transferred genes associated with secondary metabolism.</title>
        <authorList>
            <person name="Dong X."/>
            <person name="Chaisiri K."/>
            <person name="Xia D."/>
            <person name="Armstrong S.D."/>
            <person name="Fang Y."/>
            <person name="Donnelly M.J."/>
            <person name="Kadowaki T."/>
            <person name="McGarry J.W."/>
            <person name="Darby A.C."/>
            <person name="Makepeace B.L."/>
        </authorList>
    </citation>
    <scope>NUCLEOTIDE SEQUENCE [LARGE SCALE GENOMIC DNA]</scope>
    <source>
        <strain evidence="3">UoL-WK</strain>
    </source>
</reference>
<dbReference type="InterPro" id="IPR052107">
    <property type="entry name" value="HEAT6"/>
</dbReference>
<dbReference type="AlphaFoldDB" id="A0A3S3PFW5"/>
<dbReference type="InterPro" id="IPR016024">
    <property type="entry name" value="ARM-type_fold"/>
</dbReference>
<evidence type="ECO:0000313" key="6">
    <source>
        <dbReference type="Proteomes" id="UP000285301"/>
    </source>
</evidence>
<feature type="domain" description="DUF4042" evidence="2">
    <location>
        <begin position="309"/>
        <end position="476"/>
    </location>
</feature>
<reference evidence="3" key="2">
    <citation type="submission" date="2018-11" db="EMBL/GenBank/DDBJ databases">
        <title>Trombidioid mite genomics.</title>
        <authorList>
            <person name="Dong X."/>
        </authorList>
    </citation>
    <scope>NUCLEOTIDE SEQUENCE</scope>
    <source>
        <strain evidence="3">UoL-WK</strain>
    </source>
</reference>
<dbReference type="EMBL" id="NCKU01000505">
    <property type="protein sequence ID" value="RWS15262.1"/>
    <property type="molecule type" value="Genomic_DNA"/>
</dbReference>
<dbReference type="STRING" id="1965070.A0A3S3PFW5"/>
<dbReference type="InterPro" id="IPR025283">
    <property type="entry name" value="DUF4042"/>
</dbReference>
<dbReference type="PANTHER" id="PTHR13366">
    <property type="entry name" value="MALARIA ANTIGEN-RELATED"/>
    <property type="match status" value="1"/>
</dbReference>